<organism evidence="2 3">
    <name type="scientific">Cymbomonas tetramitiformis</name>
    <dbReference type="NCBI Taxonomy" id="36881"/>
    <lineage>
        <taxon>Eukaryota</taxon>
        <taxon>Viridiplantae</taxon>
        <taxon>Chlorophyta</taxon>
        <taxon>Pyramimonadophyceae</taxon>
        <taxon>Pyramimonadales</taxon>
        <taxon>Pyramimonadaceae</taxon>
        <taxon>Cymbomonas</taxon>
    </lineage>
</organism>
<sequence length="466" mass="50361">MSPRVTRSRVRGGVMDVVQKTSTTPSATTRSARKCLSKVDMFSNAADASVKSGSELLKTSSCELADTDENFPSPHALKTLTKTPTKQSILSPRAAFGNLTNSVTLQVDNKTPSGQTPKSARKIRASLEIFEDSGEAPSSAKDSASTVRALSTLLDDVENPAATVSQEVAAPSTPEAAQSRQPEPEVKASQQTVTETAELEVEVVELPEEAVIQPSTPDVQDNTTERCNTEERTTVELSSPSFRQLKKQYRNELLTSRGRWLDAAEGEDINFESAAEERSPVRPLENQEASGVKLTSIIVVPSAEKRVKAVNRSRNADTNPVKALPQKDEAQILRPGVHLRFDESGEEFPSPRVAAVDQCLPGTPAEPELDEWSQDDVSADDWDVEAENVYYDSMDLVRKSAVSYKTEFGYPKAQGLLASNGAHLRFEEGGGVEVSPGVPRHAHMRGLPTAAGEHLRFDGGDGAPAH</sequence>
<comment type="caution">
    <text evidence="2">The sequence shown here is derived from an EMBL/GenBank/DDBJ whole genome shotgun (WGS) entry which is preliminary data.</text>
</comment>
<evidence type="ECO:0000313" key="3">
    <source>
        <dbReference type="Proteomes" id="UP001190700"/>
    </source>
</evidence>
<reference evidence="2 3" key="1">
    <citation type="journal article" date="2015" name="Genome Biol. Evol.">
        <title>Comparative Genomics of a Bacterivorous Green Alga Reveals Evolutionary Causalities and Consequences of Phago-Mixotrophic Mode of Nutrition.</title>
        <authorList>
            <person name="Burns J.A."/>
            <person name="Paasch A."/>
            <person name="Narechania A."/>
            <person name="Kim E."/>
        </authorList>
    </citation>
    <scope>NUCLEOTIDE SEQUENCE [LARGE SCALE GENOMIC DNA]</scope>
    <source>
        <strain evidence="2 3">PLY_AMNH</strain>
    </source>
</reference>
<protein>
    <submittedName>
        <fullName evidence="2">Uncharacterized protein</fullName>
    </submittedName>
</protein>
<name>A0AAE0F653_9CHLO</name>
<keyword evidence="3" id="KW-1185">Reference proteome</keyword>
<feature type="region of interest" description="Disordered" evidence="1">
    <location>
        <begin position="166"/>
        <end position="191"/>
    </location>
</feature>
<dbReference type="EMBL" id="LGRX02025074">
    <property type="protein sequence ID" value="KAK3252969.1"/>
    <property type="molecule type" value="Genomic_DNA"/>
</dbReference>
<dbReference type="AlphaFoldDB" id="A0AAE0F653"/>
<evidence type="ECO:0000256" key="1">
    <source>
        <dbReference type="SAM" id="MobiDB-lite"/>
    </source>
</evidence>
<dbReference type="Proteomes" id="UP001190700">
    <property type="component" value="Unassembled WGS sequence"/>
</dbReference>
<proteinExistence type="predicted"/>
<gene>
    <name evidence="2" type="ORF">CYMTET_37761</name>
</gene>
<feature type="compositionally biased region" description="Basic and acidic residues" evidence="1">
    <location>
        <begin position="223"/>
        <end position="234"/>
    </location>
</feature>
<accession>A0AAE0F653</accession>
<feature type="region of interest" description="Disordered" evidence="1">
    <location>
        <begin position="215"/>
        <end position="239"/>
    </location>
</feature>
<evidence type="ECO:0000313" key="2">
    <source>
        <dbReference type="EMBL" id="KAK3252969.1"/>
    </source>
</evidence>